<accession>A0A392RV79</accession>
<name>A0A392RV79_9FABA</name>
<protein>
    <submittedName>
        <fullName evidence="1">Uncharacterized protein</fullName>
    </submittedName>
</protein>
<proteinExistence type="predicted"/>
<reference evidence="1 2" key="1">
    <citation type="journal article" date="2018" name="Front. Plant Sci.">
        <title>Red Clover (Trifolium pratense) and Zigzag Clover (T. medium) - A Picture of Genomic Similarities and Differences.</title>
        <authorList>
            <person name="Dluhosova J."/>
            <person name="Istvanek J."/>
            <person name="Nedelnik J."/>
            <person name="Repkova J."/>
        </authorList>
    </citation>
    <scope>NUCLEOTIDE SEQUENCE [LARGE SCALE GENOMIC DNA]</scope>
    <source>
        <strain evidence="2">cv. 10/8</strain>
        <tissue evidence="1">Leaf</tissue>
    </source>
</reference>
<keyword evidence="2" id="KW-1185">Reference proteome</keyword>
<comment type="caution">
    <text evidence="1">The sequence shown here is derived from an EMBL/GenBank/DDBJ whole genome shotgun (WGS) entry which is preliminary data.</text>
</comment>
<feature type="non-terminal residue" evidence="1">
    <location>
        <position position="1"/>
    </location>
</feature>
<dbReference type="EMBL" id="LXQA010280945">
    <property type="protein sequence ID" value="MCI40538.1"/>
    <property type="molecule type" value="Genomic_DNA"/>
</dbReference>
<dbReference type="Proteomes" id="UP000265520">
    <property type="component" value="Unassembled WGS sequence"/>
</dbReference>
<organism evidence="1 2">
    <name type="scientific">Trifolium medium</name>
    <dbReference type="NCBI Taxonomy" id="97028"/>
    <lineage>
        <taxon>Eukaryota</taxon>
        <taxon>Viridiplantae</taxon>
        <taxon>Streptophyta</taxon>
        <taxon>Embryophyta</taxon>
        <taxon>Tracheophyta</taxon>
        <taxon>Spermatophyta</taxon>
        <taxon>Magnoliopsida</taxon>
        <taxon>eudicotyledons</taxon>
        <taxon>Gunneridae</taxon>
        <taxon>Pentapetalae</taxon>
        <taxon>rosids</taxon>
        <taxon>fabids</taxon>
        <taxon>Fabales</taxon>
        <taxon>Fabaceae</taxon>
        <taxon>Papilionoideae</taxon>
        <taxon>50 kb inversion clade</taxon>
        <taxon>NPAAA clade</taxon>
        <taxon>Hologalegina</taxon>
        <taxon>IRL clade</taxon>
        <taxon>Trifolieae</taxon>
        <taxon>Trifolium</taxon>
    </lineage>
</organism>
<evidence type="ECO:0000313" key="2">
    <source>
        <dbReference type="Proteomes" id="UP000265520"/>
    </source>
</evidence>
<evidence type="ECO:0000313" key="1">
    <source>
        <dbReference type="EMBL" id="MCI40538.1"/>
    </source>
</evidence>
<dbReference type="AlphaFoldDB" id="A0A392RV79"/>
<sequence length="37" mass="4245">VQPIVESNTTFKDVKGAYLRDLEVDFPGIIILKKSFY</sequence>